<accession>A0A917CJA0</accession>
<keyword evidence="3" id="KW-1185">Reference proteome</keyword>
<reference evidence="2" key="2">
    <citation type="submission" date="2020-09" db="EMBL/GenBank/DDBJ databases">
        <authorList>
            <person name="Sun Q."/>
            <person name="Zhou Y."/>
        </authorList>
    </citation>
    <scope>NUCLEOTIDE SEQUENCE</scope>
    <source>
        <strain evidence="2">CGMCC 1.12181</strain>
    </source>
</reference>
<dbReference type="InterPro" id="IPR018550">
    <property type="entry name" value="Lipid-A_deacylase-rel"/>
</dbReference>
<evidence type="ECO:0000256" key="1">
    <source>
        <dbReference type="SAM" id="SignalP"/>
    </source>
</evidence>
<evidence type="ECO:0008006" key="4">
    <source>
        <dbReference type="Google" id="ProtNLM"/>
    </source>
</evidence>
<organism evidence="2 3">
    <name type="scientific">Marinicella pacifica</name>
    <dbReference type="NCBI Taxonomy" id="1171543"/>
    <lineage>
        <taxon>Bacteria</taxon>
        <taxon>Pseudomonadati</taxon>
        <taxon>Pseudomonadota</taxon>
        <taxon>Gammaproteobacteria</taxon>
        <taxon>Lysobacterales</taxon>
        <taxon>Marinicellaceae</taxon>
        <taxon>Marinicella</taxon>
    </lineage>
</organism>
<protein>
    <recommendedName>
        <fullName evidence="4">Lipid A 3-O-deacylase PagL</fullName>
    </recommendedName>
</protein>
<feature type="chain" id="PRO_5037668738" description="Lipid A 3-O-deacylase PagL" evidence="1">
    <location>
        <begin position="22"/>
        <end position="168"/>
    </location>
</feature>
<name>A0A917CJA0_9GAMM</name>
<evidence type="ECO:0000313" key="3">
    <source>
        <dbReference type="Proteomes" id="UP000605253"/>
    </source>
</evidence>
<dbReference type="Pfam" id="PF09411">
    <property type="entry name" value="PagL"/>
    <property type="match status" value="1"/>
</dbReference>
<dbReference type="RefSeq" id="WP_188364258.1">
    <property type="nucleotide sequence ID" value="NZ_BAABJF010000032.1"/>
</dbReference>
<reference evidence="2" key="1">
    <citation type="journal article" date="2014" name="Int. J. Syst. Evol. Microbiol.">
        <title>Complete genome sequence of Corynebacterium casei LMG S-19264T (=DSM 44701T), isolated from a smear-ripened cheese.</title>
        <authorList>
            <consortium name="US DOE Joint Genome Institute (JGI-PGF)"/>
            <person name="Walter F."/>
            <person name="Albersmeier A."/>
            <person name="Kalinowski J."/>
            <person name="Ruckert C."/>
        </authorList>
    </citation>
    <scope>NUCLEOTIDE SEQUENCE</scope>
    <source>
        <strain evidence="2">CGMCC 1.12181</strain>
    </source>
</reference>
<dbReference type="Proteomes" id="UP000605253">
    <property type="component" value="Unassembled WGS sequence"/>
</dbReference>
<dbReference type="Gene3D" id="2.40.160.20">
    <property type="match status" value="1"/>
</dbReference>
<evidence type="ECO:0000313" key="2">
    <source>
        <dbReference type="EMBL" id="GGF88189.1"/>
    </source>
</evidence>
<keyword evidence="1" id="KW-0732">Signal</keyword>
<gene>
    <name evidence="2" type="ORF">GCM10011365_06660</name>
</gene>
<dbReference type="EMBL" id="BMEO01000002">
    <property type="protein sequence ID" value="GGF88189.1"/>
    <property type="molecule type" value="Genomic_DNA"/>
</dbReference>
<sequence>MDIRKTIGFGCLLSLSFIVHAQHPFNKHTNRHSVQIYVGQINAFNGSIRNAVLGLEYRFPKFSRWGLVPAVGYLNSDKGAEYSYFDMKYTFELSEHWGLLISTGLGFFDDGDLLDLGHTIEFKSGFEVFYEFKNQHRLGLAGHHYSNSRLSKKNPGTESLTLGYTIVF</sequence>
<feature type="signal peptide" evidence="1">
    <location>
        <begin position="1"/>
        <end position="21"/>
    </location>
</feature>
<comment type="caution">
    <text evidence="2">The sequence shown here is derived from an EMBL/GenBank/DDBJ whole genome shotgun (WGS) entry which is preliminary data.</text>
</comment>
<dbReference type="AlphaFoldDB" id="A0A917CJA0"/>
<proteinExistence type="predicted"/>